<organism evidence="2 3">
    <name type="scientific">Blastococcus mobilis</name>
    <dbReference type="NCBI Taxonomy" id="1938746"/>
    <lineage>
        <taxon>Bacteria</taxon>
        <taxon>Bacillati</taxon>
        <taxon>Actinomycetota</taxon>
        <taxon>Actinomycetes</taxon>
        <taxon>Geodermatophilales</taxon>
        <taxon>Geodermatophilaceae</taxon>
        <taxon>Blastococcus</taxon>
    </lineage>
</organism>
<evidence type="ECO:0000256" key="1">
    <source>
        <dbReference type="SAM" id="MobiDB-lite"/>
    </source>
</evidence>
<gene>
    <name evidence="2" type="ORF">SAMN06272737_10359</name>
</gene>
<keyword evidence="3" id="KW-1185">Reference proteome</keyword>
<accession>A0A238VEL2</accession>
<sequence length="185" mass="21170">MTMPLEEFTPAELEKLAEFDAARNERVPFAEEPLTPTGPIVYPHEMVPHPMAQPDGYRTGTAEEWARAEAARAWAQRGLSWHLVSNPSLSSKTPEEMHDYIAEHSEWVDQFSIWFLLRHVSDDVVRELGEILDAGDCLDEMLWDWLNGQGIDAKRIRSFPTRAEAIERQTQRRAEREAQRAGGQS</sequence>
<dbReference type="RefSeq" id="WP_089335212.1">
    <property type="nucleotide sequence ID" value="NZ_FZNO01000003.1"/>
</dbReference>
<evidence type="ECO:0000313" key="2">
    <source>
        <dbReference type="EMBL" id="SNR32840.1"/>
    </source>
</evidence>
<feature type="compositionally biased region" description="Basic and acidic residues" evidence="1">
    <location>
        <begin position="166"/>
        <end position="179"/>
    </location>
</feature>
<dbReference type="AlphaFoldDB" id="A0A238VEL2"/>
<proteinExistence type="predicted"/>
<feature type="region of interest" description="Disordered" evidence="1">
    <location>
        <begin position="166"/>
        <end position="185"/>
    </location>
</feature>
<protein>
    <submittedName>
        <fullName evidence="2">Uncharacterized protein</fullName>
    </submittedName>
</protein>
<name>A0A238VEL2_9ACTN</name>
<dbReference type="EMBL" id="FZNO01000003">
    <property type="protein sequence ID" value="SNR32840.1"/>
    <property type="molecule type" value="Genomic_DNA"/>
</dbReference>
<reference evidence="2 3" key="1">
    <citation type="submission" date="2017-06" db="EMBL/GenBank/DDBJ databases">
        <authorList>
            <person name="Kim H.J."/>
            <person name="Triplett B.A."/>
        </authorList>
    </citation>
    <scope>NUCLEOTIDE SEQUENCE [LARGE SCALE GENOMIC DNA]</scope>
    <source>
        <strain evidence="2 3">DSM 44272</strain>
    </source>
</reference>
<evidence type="ECO:0000313" key="3">
    <source>
        <dbReference type="Proteomes" id="UP000198403"/>
    </source>
</evidence>
<dbReference type="Proteomes" id="UP000198403">
    <property type="component" value="Unassembled WGS sequence"/>
</dbReference>